<reference evidence="8 9" key="1">
    <citation type="submission" date="2014-07" db="EMBL/GenBank/DDBJ databases">
        <title>Comparative genomic insights into amoeba endosymbionts belonging to the families of Holosporaceae and Candidatus Midichloriaceae within Rickettsiales.</title>
        <authorList>
            <person name="Wang Z."/>
            <person name="Wu M."/>
        </authorList>
    </citation>
    <scope>NUCLEOTIDE SEQUENCE [LARGE SCALE GENOMIC DNA]</scope>
    <source>
        <strain evidence="8">PRA3</strain>
    </source>
</reference>
<evidence type="ECO:0000256" key="5">
    <source>
        <dbReference type="ARBA" id="ARBA00023136"/>
    </source>
</evidence>
<evidence type="ECO:0000256" key="6">
    <source>
        <dbReference type="SAM" id="Phobius"/>
    </source>
</evidence>
<evidence type="ECO:0000256" key="4">
    <source>
        <dbReference type="ARBA" id="ARBA00022989"/>
    </source>
</evidence>
<gene>
    <name evidence="8" type="ORF">ID47_05950</name>
</gene>
<organism evidence="8 9">
    <name type="scientific">Candidatus Odyssella acanthamoebae</name>
    <dbReference type="NCBI Taxonomy" id="91604"/>
    <lineage>
        <taxon>Bacteria</taxon>
        <taxon>Pseudomonadati</taxon>
        <taxon>Pseudomonadota</taxon>
        <taxon>Alphaproteobacteria</taxon>
        <taxon>Holosporales</taxon>
        <taxon>Candidatus Paracaedibacteraceae</taxon>
        <taxon>Candidatus Odyssella</taxon>
    </lineage>
</organism>
<feature type="transmembrane region" description="Helical" evidence="6">
    <location>
        <begin position="431"/>
        <end position="449"/>
    </location>
</feature>
<dbReference type="KEGG" id="paca:ID47_05950"/>
<comment type="subcellular location">
    <subcellularLocation>
        <location evidence="1">Cell membrane</location>
        <topology evidence="1">Multi-pass membrane protein</topology>
    </subcellularLocation>
</comment>
<name>A0A077AXL5_9PROT</name>
<dbReference type="HOGENOM" id="CLU_017576_0_0_5"/>
<keyword evidence="4 6" id="KW-1133">Transmembrane helix</keyword>
<feature type="transmembrane region" description="Helical" evidence="6">
    <location>
        <begin position="661"/>
        <end position="679"/>
    </location>
</feature>
<feature type="transmembrane region" description="Helical" evidence="6">
    <location>
        <begin position="256"/>
        <end position="275"/>
    </location>
</feature>
<feature type="transmembrane region" description="Helical" evidence="6">
    <location>
        <begin position="375"/>
        <end position="398"/>
    </location>
</feature>
<dbReference type="GO" id="GO:0005886">
    <property type="term" value="C:plasma membrane"/>
    <property type="evidence" value="ECO:0007669"/>
    <property type="project" value="UniProtKB-SubCell"/>
</dbReference>
<feature type="transmembrane region" description="Helical" evidence="6">
    <location>
        <begin position="309"/>
        <end position="328"/>
    </location>
</feature>
<accession>A0A077AXL5</accession>
<keyword evidence="5 6" id="KW-0472">Membrane</keyword>
<dbReference type="EMBL" id="CP008941">
    <property type="protein sequence ID" value="AIK96373.1"/>
    <property type="molecule type" value="Genomic_DNA"/>
</dbReference>
<evidence type="ECO:0000313" key="9">
    <source>
        <dbReference type="Proteomes" id="UP000028926"/>
    </source>
</evidence>
<proteinExistence type="predicted"/>
<dbReference type="Gene3D" id="1.20.1640.10">
    <property type="entry name" value="Multidrug efflux transporter AcrB transmembrane domain"/>
    <property type="match status" value="1"/>
</dbReference>
<dbReference type="SUPFAM" id="SSF82866">
    <property type="entry name" value="Multidrug efflux transporter AcrB transmembrane domain"/>
    <property type="match status" value="2"/>
</dbReference>
<feature type="transmembrane region" description="Helical" evidence="6">
    <location>
        <begin position="718"/>
        <end position="739"/>
    </location>
</feature>
<dbReference type="RefSeq" id="WP_038464726.1">
    <property type="nucleotide sequence ID" value="NZ_CP008941.1"/>
</dbReference>
<evidence type="ECO:0000256" key="3">
    <source>
        <dbReference type="ARBA" id="ARBA00022692"/>
    </source>
</evidence>
<dbReference type="Pfam" id="PF03176">
    <property type="entry name" value="MMPL"/>
    <property type="match status" value="1"/>
</dbReference>
<feature type="transmembrane region" description="Helical" evidence="6">
    <location>
        <begin position="745"/>
        <end position="769"/>
    </location>
</feature>
<keyword evidence="9" id="KW-1185">Reference proteome</keyword>
<dbReference type="eggNOG" id="COG4258">
    <property type="taxonomic scope" value="Bacteria"/>
</dbReference>
<protein>
    <recommendedName>
        <fullName evidence="7">Membrane transport protein MMPL domain-containing protein</fullName>
    </recommendedName>
</protein>
<evidence type="ECO:0000259" key="7">
    <source>
        <dbReference type="Pfam" id="PF03176"/>
    </source>
</evidence>
<feature type="transmembrane region" description="Helical" evidence="6">
    <location>
        <begin position="349"/>
        <end position="369"/>
    </location>
</feature>
<dbReference type="Proteomes" id="UP000028926">
    <property type="component" value="Chromosome"/>
</dbReference>
<keyword evidence="2" id="KW-1003">Cell membrane</keyword>
<dbReference type="AlphaFoldDB" id="A0A077AXL5"/>
<feature type="transmembrane region" description="Helical" evidence="6">
    <location>
        <begin position="685"/>
        <end position="706"/>
    </location>
</feature>
<sequence>MTNRFATLHKFMSLIWGMFVIALAGYCAHGFMVGEKIKFDILDMLPSSHSESIQEVRHLLDDTNIIQKVVIFVGHETPEIAKTETKKLKNSIIQAGLPLTEQPIQSTAESYKKLFTDLFPYRSFFLTPADRHHVETDSEDQLVARAIAEIMAPFSPSNIKQDPFNLFTHYVKLNSPTSPFHIDEEGTLFITDDHKTWSIYLGTITAPAFSLEVQKNFIDKLTPILNELGKVPNLEILKTGSIFYAAAGAQQAQDEISLIGSLSFIGIVLLLVGIFRNLWSLFFAFSVISTSVIMGLTACLILFGNIHILALVFGCSLVGITVDYALHYSCASYQTFASPFDVFKKLMPALPLSAITSATGFALLLLVPFPGVQQMAVLSSVGLMSALFTVFLWGPYLIPSHKKNISSFGEWCQKYLTLIANHGSTPTAKSICFIISMVILVIGSFQLSFDDNLQSLQSLNPALKQQENKINSLMITDSSPNFIAVKGTSLQDVLEKQEKLLPGLDSLGISYRALAALIPSQMRQKSNQDLLKEHLYTPTILAKLEQSLGQKGISQNSNFGLNGAPLDLSLSDLPLGLKELAYTSESGEVTGRIMLSHIPDETALKKFMNQHTEACYINPAQEYSNLFTLYRQLVITLIGLILVGIATIIVIGVNLTAARQIITPLTIALFGSIGLLAIATPLNLFHAMGLLLSLCIGIDYALFLYWGAAKSTATKNNLLLLCNGLSSITTVLSFGLLAFSQTRAVHSFGLSVFVGITVCFIVTTIFLGVRGKK</sequence>
<keyword evidence="3 6" id="KW-0812">Transmembrane</keyword>
<evidence type="ECO:0000256" key="2">
    <source>
        <dbReference type="ARBA" id="ARBA00022475"/>
    </source>
</evidence>
<evidence type="ECO:0000256" key="1">
    <source>
        <dbReference type="ARBA" id="ARBA00004651"/>
    </source>
</evidence>
<feature type="transmembrane region" description="Helical" evidence="6">
    <location>
        <begin position="282"/>
        <end position="303"/>
    </location>
</feature>
<dbReference type="STRING" id="91604.ID47_05950"/>
<evidence type="ECO:0000313" key="8">
    <source>
        <dbReference type="EMBL" id="AIK96373.1"/>
    </source>
</evidence>
<dbReference type="PANTHER" id="PTHR33406:SF13">
    <property type="entry name" value="MEMBRANE PROTEIN YDFJ"/>
    <property type="match status" value="1"/>
</dbReference>
<dbReference type="OrthoDB" id="9780358at2"/>
<dbReference type="InterPro" id="IPR050545">
    <property type="entry name" value="Mycobact_MmpL"/>
</dbReference>
<feature type="transmembrane region" description="Helical" evidence="6">
    <location>
        <begin position="633"/>
        <end position="654"/>
    </location>
</feature>
<feature type="domain" description="Membrane transport protein MMPL" evidence="7">
    <location>
        <begin position="187"/>
        <end position="391"/>
    </location>
</feature>
<dbReference type="PANTHER" id="PTHR33406">
    <property type="entry name" value="MEMBRANE PROTEIN MJ1562-RELATED"/>
    <property type="match status" value="1"/>
</dbReference>
<dbReference type="InterPro" id="IPR004869">
    <property type="entry name" value="MMPL_dom"/>
</dbReference>